<evidence type="ECO:0000313" key="2">
    <source>
        <dbReference type="Proteomes" id="UP000566995"/>
    </source>
</evidence>
<dbReference type="Proteomes" id="UP000566995">
    <property type="component" value="Unassembled WGS sequence"/>
</dbReference>
<sequence>MSQHAHIHLTTISVADQALLAILRLKEMLEKDLLYTLASAGHSTAVDQIKELLSPYEGLTVTQEEVGYSHWVQGDEDVHAKQLTEQEVTDLQRTAFERANPLPRGVYWGGKCYFGDEKLIGSMTKAMEMDKRLQGWLSARQYDIKFQPRYRGYLAVTNDGYTTGISGSHKLALEFQASHAHSHKLVEMVDRESLERWMNRRYSRTPVVMLPAMRQPSLDSAGKPAEDANQWNAALLAVAEMNQGATFQQAAVA</sequence>
<proteinExistence type="predicted"/>
<dbReference type="AlphaFoldDB" id="A0A7W7NZU4"/>
<organism evidence="1 2">
    <name type="scientific">Pseudomonas nitroreducens</name>
    <dbReference type="NCBI Taxonomy" id="46680"/>
    <lineage>
        <taxon>Bacteria</taxon>
        <taxon>Pseudomonadati</taxon>
        <taxon>Pseudomonadota</taxon>
        <taxon>Gammaproteobacteria</taxon>
        <taxon>Pseudomonadales</taxon>
        <taxon>Pseudomonadaceae</taxon>
        <taxon>Pseudomonas</taxon>
    </lineage>
</organism>
<dbReference type="RefSeq" id="WP_184585849.1">
    <property type="nucleotide sequence ID" value="NZ_JACHLI010000001.1"/>
</dbReference>
<gene>
    <name evidence="1" type="ORF">HNP46_000403</name>
</gene>
<accession>A0A7W7NZU4</accession>
<dbReference type="EMBL" id="JACHLI010000001">
    <property type="protein sequence ID" value="MBB4861592.1"/>
    <property type="molecule type" value="Genomic_DNA"/>
</dbReference>
<protein>
    <submittedName>
        <fullName evidence="1">Uncharacterized protein</fullName>
    </submittedName>
</protein>
<comment type="caution">
    <text evidence="1">The sequence shown here is derived from an EMBL/GenBank/DDBJ whole genome shotgun (WGS) entry which is preliminary data.</text>
</comment>
<evidence type="ECO:0000313" key="1">
    <source>
        <dbReference type="EMBL" id="MBB4861592.1"/>
    </source>
</evidence>
<reference evidence="1 2" key="1">
    <citation type="submission" date="2020-08" db="EMBL/GenBank/DDBJ databases">
        <title>Functional genomics of gut bacteria from endangered species of beetles.</title>
        <authorList>
            <person name="Carlos-Shanley C."/>
        </authorList>
    </citation>
    <scope>NUCLEOTIDE SEQUENCE [LARGE SCALE GENOMIC DNA]</scope>
    <source>
        <strain evidence="1 2">S00179</strain>
    </source>
</reference>
<name>A0A7W7NZU4_PSENT</name>